<dbReference type="PANTHER" id="PTHR20857">
    <property type="entry name" value="THIAMINE-PHOSPHATE PYROPHOSPHORYLASE"/>
    <property type="match status" value="1"/>
</dbReference>
<feature type="domain" description="Thiamine phosphate synthase/TenI" evidence="3">
    <location>
        <begin position="3"/>
        <end position="178"/>
    </location>
</feature>
<comment type="pathway">
    <text evidence="1">Cofactor biosynthesis; thiamine diphosphate biosynthesis.</text>
</comment>
<dbReference type="GO" id="GO:0005737">
    <property type="term" value="C:cytoplasm"/>
    <property type="evidence" value="ECO:0007669"/>
    <property type="project" value="TreeGrafter"/>
</dbReference>
<dbReference type="STRING" id="571932.SAMN05421743_101184"/>
<dbReference type="RefSeq" id="WP_093041241.1">
    <property type="nucleotide sequence ID" value="NZ_FNQR01000001.1"/>
</dbReference>
<dbReference type="GO" id="GO:0009228">
    <property type="term" value="P:thiamine biosynthetic process"/>
    <property type="evidence" value="ECO:0007669"/>
    <property type="project" value="UniProtKB-KW"/>
</dbReference>
<keyword evidence="5" id="KW-1185">Reference proteome</keyword>
<evidence type="ECO:0000313" key="4">
    <source>
        <dbReference type="EMBL" id="SDZ78334.1"/>
    </source>
</evidence>
<accession>A0A1H3VVV5</accession>
<protein>
    <submittedName>
        <fullName evidence="4">Thiazole tautomerase (Transcriptional regulator TenI)</fullName>
    </submittedName>
</protein>
<dbReference type="SUPFAM" id="SSF51391">
    <property type="entry name" value="Thiamin phosphate synthase"/>
    <property type="match status" value="1"/>
</dbReference>
<dbReference type="InterPro" id="IPR036206">
    <property type="entry name" value="ThiamineP_synth_sf"/>
</dbReference>
<evidence type="ECO:0000313" key="5">
    <source>
        <dbReference type="Proteomes" id="UP000198584"/>
    </source>
</evidence>
<dbReference type="GO" id="GO:0004789">
    <property type="term" value="F:thiamine-phosphate diphosphorylase activity"/>
    <property type="evidence" value="ECO:0007669"/>
    <property type="project" value="TreeGrafter"/>
</dbReference>
<sequence>MKLVAVTNGKMRRQTLSAAIEEIEQLVDSIILREPHMADADYRSMVEELIASGVDRDKLCIHSRLDIGRKTGVSNLHLKEKGSGVRKVKQADPFLKVGVSVHSLQSAKQAEEEGADYVMFGHVYATNSKIGLEPRGIEELKSITTSIDIPVIAIGGITPARLQEIQEAGAAGAAVMSGMFGGPQPLQAVKRYVKELTIHEGTL</sequence>
<dbReference type="EMBL" id="FNQR01000001">
    <property type="protein sequence ID" value="SDZ78334.1"/>
    <property type="molecule type" value="Genomic_DNA"/>
</dbReference>
<reference evidence="4 5" key="1">
    <citation type="submission" date="2016-10" db="EMBL/GenBank/DDBJ databases">
        <authorList>
            <person name="de Groot N.N."/>
        </authorList>
    </citation>
    <scope>NUCLEOTIDE SEQUENCE [LARGE SCALE GENOMIC DNA]</scope>
    <source>
        <strain evidence="4 5">CCM7597</strain>
    </source>
</reference>
<dbReference type="PANTHER" id="PTHR20857:SF22">
    <property type="entry name" value="THIAZOLE TAUTOMERASE"/>
    <property type="match status" value="1"/>
</dbReference>
<evidence type="ECO:0000259" key="3">
    <source>
        <dbReference type="Pfam" id="PF02581"/>
    </source>
</evidence>
<gene>
    <name evidence="4" type="ORF">SAMN05421743_101184</name>
</gene>
<evidence type="ECO:0000256" key="2">
    <source>
        <dbReference type="ARBA" id="ARBA00022977"/>
    </source>
</evidence>
<dbReference type="Pfam" id="PF02581">
    <property type="entry name" value="TMP-TENI"/>
    <property type="match status" value="1"/>
</dbReference>
<keyword evidence="2" id="KW-0784">Thiamine biosynthesis</keyword>
<dbReference type="CDD" id="cd00564">
    <property type="entry name" value="TMP_TenI"/>
    <property type="match status" value="1"/>
</dbReference>
<proteinExistence type="predicted"/>
<name>A0A1H3VVV5_9BACI</name>
<dbReference type="Proteomes" id="UP000198584">
    <property type="component" value="Unassembled WGS sequence"/>
</dbReference>
<organism evidence="4 5">
    <name type="scientific">Thalassobacillus cyri</name>
    <dbReference type="NCBI Taxonomy" id="571932"/>
    <lineage>
        <taxon>Bacteria</taxon>
        <taxon>Bacillati</taxon>
        <taxon>Bacillota</taxon>
        <taxon>Bacilli</taxon>
        <taxon>Bacillales</taxon>
        <taxon>Bacillaceae</taxon>
        <taxon>Thalassobacillus</taxon>
    </lineage>
</organism>
<dbReference type="Gene3D" id="3.20.20.70">
    <property type="entry name" value="Aldolase class I"/>
    <property type="match status" value="1"/>
</dbReference>
<dbReference type="OrthoDB" id="9815348at2"/>
<dbReference type="AlphaFoldDB" id="A0A1H3VVV5"/>
<dbReference type="InterPro" id="IPR013785">
    <property type="entry name" value="Aldolase_TIM"/>
</dbReference>
<dbReference type="InterPro" id="IPR022998">
    <property type="entry name" value="ThiamineP_synth_TenI"/>
</dbReference>
<evidence type="ECO:0000256" key="1">
    <source>
        <dbReference type="ARBA" id="ARBA00004948"/>
    </source>
</evidence>